<evidence type="ECO:0000313" key="2">
    <source>
        <dbReference type="Proteomes" id="UP000634136"/>
    </source>
</evidence>
<dbReference type="SMART" id="SM00452">
    <property type="entry name" value="STI"/>
    <property type="match status" value="1"/>
</dbReference>
<dbReference type="Pfam" id="PF00197">
    <property type="entry name" value="Kunitz_legume"/>
    <property type="match status" value="1"/>
</dbReference>
<name>A0A834WBS7_9FABA</name>
<accession>A0A834WBS7</accession>
<dbReference type="Gene3D" id="2.80.10.50">
    <property type="match status" value="1"/>
</dbReference>
<comment type="caution">
    <text evidence="1">The sequence shown here is derived from an EMBL/GenBank/DDBJ whole genome shotgun (WGS) entry which is preliminary data.</text>
</comment>
<dbReference type="AlphaFoldDB" id="A0A834WBS7"/>
<dbReference type="GO" id="GO:0004866">
    <property type="term" value="F:endopeptidase inhibitor activity"/>
    <property type="evidence" value="ECO:0007669"/>
    <property type="project" value="InterPro"/>
</dbReference>
<dbReference type="InterPro" id="IPR011065">
    <property type="entry name" value="Kunitz_inhibitor_STI-like_sf"/>
</dbReference>
<protein>
    <submittedName>
        <fullName evidence="1">Kunitz-type trypsin inhibitor KTI1</fullName>
    </submittedName>
</protein>
<dbReference type="SUPFAM" id="SSF50386">
    <property type="entry name" value="STI-like"/>
    <property type="match status" value="2"/>
</dbReference>
<keyword evidence="2" id="KW-1185">Reference proteome</keyword>
<reference evidence="1" key="1">
    <citation type="submission" date="2020-09" db="EMBL/GenBank/DDBJ databases">
        <title>Genome-Enabled Discovery of Anthraquinone Biosynthesis in Senna tora.</title>
        <authorList>
            <person name="Kang S.-H."/>
            <person name="Pandey R.P."/>
            <person name="Lee C.-M."/>
            <person name="Sim J.-S."/>
            <person name="Jeong J.-T."/>
            <person name="Choi B.-S."/>
            <person name="Jung M."/>
            <person name="Ginzburg D."/>
            <person name="Zhao K."/>
            <person name="Won S.Y."/>
            <person name="Oh T.-J."/>
            <person name="Yu Y."/>
            <person name="Kim N.-H."/>
            <person name="Lee O.R."/>
            <person name="Lee T.-H."/>
            <person name="Bashyal P."/>
            <person name="Kim T.-S."/>
            <person name="Lee W.-H."/>
            <person name="Kawkins C."/>
            <person name="Kim C.-K."/>
            <person name="Kim J.S."/>
            <person name="Ahn B.O."/>
            <person name="Rhee S.Y."/>
            <person name="Sohng J.K."/>
        </authorList>
    </citation>
    <scope>NUCLEOTIDE SEQUENCE</scope>
    <source>
        <tissue evidence="1">Leaf</tissue>
    </source>
</reference>
<dbReference type="Proteomes" id="UP000634136">
    <property type="component" value="Unassembled WGS sequence"/>
</dbReference>
<gene>
    <name evidence="1" type="ORF">G2W53_034312</name>
</gene>
<dbReference type="OrthoDB" id="1751999at2759"/>
<organism evidence="1 2">
    <name type="scientific">Senna tora</name>
    <dbReference type="NCBI Taxonomy" id="362788"/>
    <lineage>
        <taxon>Eukaryota</taxon>
        <taxon>Viridiplantae</taxon>
        <taxon>Streptophyta</taxon>
        <taxon>Embryophyta</taxon>
        <taxon>Tracheophyta</taxon>
        <taxon>Spermatophyta</taxon>
        <taxon>Magnoliopsida</taxon>
        <taxon>eudicotyledons</taxon>
        <taxon>Gunneridae</taxon>
        <taxon>Pentapetalae</taxon>
        <taxon>rosids</taxon>
        <taxon>fabids</taxon>
        <taxon>Fabales</taxon>
        <taxon>Fabaceae</taxon>
        <taxon>Caesalpinioideae</taxon>
        <taxon>Cassia clade</taxon>
        <taxon>Senna</taxon>
    </lineage>
</organism>
<dbReference type="PANTHER" id="PTHR33107:SF5">
    <property type="entry name" value="KUNITZ TRYPSIN INHIBITOR 5"/>
    <property type="match status" value="1"/>
</dbReference>
<dbReference type="PANTHER" id="PTHR33107">
    <property type="entry name" value="KUNITZ TRYPSIN INHIBITOR 2"/>
    <property type="match status" value="1"/>
</dbReference>
<proteinExistence type="predicted"/>
<evidence type="ECO:0000313" key="1">
    <source>
        <dbReference type="EMBL" id="KAF7813336.1"/>
    </source>
</evidence>
<dbReference type="PROSITE" id="PS00283">
    <property type="entry name" value="SOYBEAN_KUNITZ"/>
    <property type="match status" value="1"/>
</dbReference>
<sequence length="371" mass="40203">METNGTYMLLATPQFGAGGIETVAISHDAIHAPCALAVVEGESNNNSTGLHVTFTPCHDSKPTDYVTTSSCLHQQFHLGVLTGGSDAIGGSSFYIKPSKSAGAAKYTYWLNCDNHIFGYCDGVGVKKDKGLNRLFLLHGQYHDPLLLQFHKVHDHQKDASTPTKTTMMKYTTPILSLFFLLFAFTTATATATEQTVYDSDGDAVLPGGIYYIVPLPSPNPGGIVATDIWNDNNDTCKVALVKTKFPYSGYPVKITSFSEPPVVTTSSHVCLSFVSALEHVCTEYSFWAVESDSVMVDAVGSLFYIKDSGIIGNEYTYKLVFCSGHDFGLCLDVGIYSDSQGNDRLVLGKGKTMVFKIVKASEHSDKISMVV</sequence>
<dbReference type="InterPro" id="IPR002160">
    <property type="entry name" value="Prot_inh_Kunz-lg"/>
</dbReference>
<dbReference type="EMBL" id="JAAIUW010000010">
    <property type="protein sequence ID" value="KAF7813336.1"/>
    <property type="molecule type" value="Genomic_DNA"/>
</dbReference>